<gene>
    <name evidence="1" type="ORF">UFOPK2579_00728</name>
</gene>
<protein>
    <submittedName>
        <fullName evidence="1">Unannotated protein</fullName>
    </submittedName>
</protein>
<reference evidence="1" key="1">
    <citation type="submission" date="2020-05" db="EMBL/GenBank/DDBJ databases">
        <authorList>
            <person name="Chiriac C."/>
            <person name="Salcher M."/>
            <person name="Ghai R."/>
            <person name="Kavagutti S V."/>
        </authorList>
    </citation>
    <scope>NUCLEOTIDE SEQUENCE</scope>
</reference>
<dbReference type="EMBL" id="CAEZXR010000064">
    <property type="protein sequence ID" value="CAB4697044.1"/>
    <property type="molecule type" value="Genomic_DNA"/>
</dbReference>
<organism evidence="1">
    <name type="scientific">freshwater metagenome</name>
    <dbReference type="NCBI Taxonomy" id="449393"/>
    <lineage>
        <taxon>unclassified sequences</taxon>
        <taxon>metagenomes</taxon>
        <taxon>ecological metagenomes</taxon>
    </lineage>
</organism>
<dbReference type="Gene3D" id="3.90.1150.10">
    <property type="entry name" value="Aspartate Aminotransferase, domain 1"/>
    <property type="match status" value="1"/>
</dbReference>
<evidence type="ECO:0000313" key="1">
    <source>
        <dbReference type="EMBL" id="CAB4697044.1"/>
    </source>
</evidence>
<proteinExistence type="predicted"/>
<sequence length="56" mass="5839">MHEHLARLGVNAPASNFYALEASRRLGLGDAGAVRAGIAAYTTQDEVDRLLDGVAG</sequence>
<accession>A0A6J6PLF0</accession>
<dbReference type="AlphaFoldDB" id="A0A6J6PLF0"/>
<name>A0A6J6PLF0_9ZZZZ</name>
<dbReference type="InterPro" id="IPR015422">
    <property type="entry name" value="PyrdxlP-dep_Trfase_small"/>
</dbReference>